<dbReference type="Proteomes" id="UP000649328">
    <property type="component" value="Unassembled WGS sequence"/>
</dbReference>
<dbReference type="GO" id="GO:0005802">
    <property type="term" value="C:trans-Golgi network"/>
    <property type="evidence" value="ECO:0007669"/>
    <property type="project" value="TreeGrafter"/>
</dbReference>
<proteinExistence type="predicted"/>
<dbReference type="GO" id="GO:0006895">
    <property type="term" value="P:Golgi to endosome transport"/>
    <property type="evidence" value="ECO:0007669"/>
    <property type="project" value="InterPro"/>
</dbReference>
<gene>
    <name evidence="2" type="ORF">HF325_002103</name>
</gene>
<sequence length="1105" mass="125061">MASLLSNFLTCLPRNDTRPQIDTTSLKSVLLAYPEFCWKKVDENELNASVIFGMVKLIPFVKTSMSFSEKSKLIKILLSNLWATLVSLYPANHQVEAVRCIFDLQLHFSAHEIEAGISYMLLQTPEMMRIHSFYKLWSLSQDITDCDVLLSNPLFVVLDSFKNIKPQSLPSAQKFVHLICTDGSANRFLKLISSPLLAFAIMRNDIVVARPQDDFKLFAYYIETILNILRSSERSMKDIMAHEFVATENAEKFELFNSNGWEVANYKTLLLDIVRKFLKLKISACWLEHERPLFEFTACTAKVLELYTSLITGSEPDFVDHFDLIVETCLYYILETHINPAELDILETILIKYIQQFLSLAKSMNANVLHYEKGENSGSPSFVAFVNRGIARCTSATLLEKWFSLMKSTLYMLDNSIFGEMLNFNHTIIEKIAVSFAAVKHFEKLKNCVDAEALLTVCLSGLEDLLSISHSYLVTPSLSTGKPLQGENGFFGNVILGVFQIESPLVKSEEEQRIYSVIVAFQDAIRAAFDVWSWADSKPSVKPGLTKYSSQKSITHVSNKLKFRSKKVLESLSELERQETIEAIIETNKPIETKIKILHVLDSGHSQLSLPHILNSIMTRCSPQVLTDKQKSTMYSSVTEARLCEFLIPYYSSIDLDTLDEIWDMSVAFFKEVSLHPMHFKQLLLTVLQIMKVVSLKAQARKLNDSKRNLRELTNYFLSILNASVNKHSYVVPSEKRPSSSDKDGEVQDGQIESLTSLVESLSIVIQEHERVNTAVTTIVSTVILNQAKPKTSVVPLSVLKLMLAIGRNFPIKPWKQVVLDTFVDASFFKNEKYIIPEWRDIMGIWINSDKERMAELVNKITPPVQTSAANIFIWNENSEVEDRAMVLRRVTHLILVQPKDFFVKNLDDIIRRLSTALDSSCPALYRNEALTVFRALSLRFSEGHLLPYWSLVVQSLVEVFSGALAKNAKQFSAIDASELKLILSACKLLDQLLLLKFDEVNLTSWLFVSRGSVANDEAPSSLIDRLAAKSESLLTKEDPVNVSGPSDKEKARPLLMGISEIKNIANLKKFFGLLGYINFERSYGLCEPDLDACETDLLKDMGKH</sequence>
<dbReference type="Pfam" id="PF24598">
    <property type="entry name" value="DOP1_C"/>
    <property type="match status" value="1"/>
</dbReference>
<keyword evidence="3" id="KW-1185">Reference proteome</keyword>
<dbReference type="EMBL" id="JACBPP010000003">
    <property type="protein sequence ID" value="KAF8002858.1"/>
    <property type="molecule type" value="Genomic_DNA"/>
</dbReference>
<evidence type="ECO:0000313" key="2">
    <source>
        <dbReference type="EMBL" id="KAF8002858.1"/>
    </source>
</evidence>
<comment type="caution">
    <text evidence="2">The sequence shown here is derived from an EMBL/GenBank/DDBJ whole genome shotgun (WGS) entry which is preliminary data.</text>
</comment>
<dbReference type="PANTHER" id="PTHR14042:SF24">
    <property type="entry name" value="PROTEIN DOPEY-1 HOMOLOG"/>
    <property type="match status" value="1"/>
</dbReference>
<name>A0A8H7GW82_9ASCO</name>
<evidence type="ECO:0000313" key="3">
    <source>
        <dbReference type="Proteomes" id="UP000649328"/>
    </source>
</evidence>
<protein>
    <recommendedName>
        <fullName evidence="1">DOP1-like C-terminal domain-containing protein</fullName>
    </recommendedName>
</protein>
<dbReference type="InterPro" id="IPR056457">
    <property type="entry name" value="DOP1_C"/>
</dbReference>
<evidence type="ECO:0000259" key="1">
    <source>
        <dbReference type="Pfam" id="PF24598"/>
    </source>
</evidence>
<organism evidence="2 3">
    <name type="scientific">Metschnikowia pulcherrima</name>
    <dbReference type="NCBI Taxonomy" id="27326"/>
    <lineage>
        <taxon>Eukaryota</taxon>
        <taxon>Fungi</taxon>
        <taxon>Dikarya</taxon>
        <taxon>Ascomycota</taxon>
        <taxon>Saccharomycotina</taxon>
        <taxon>Pichiomycetes</taxon>
        <taxon>Metschnikowiaceae</taxon>
        <taxon>Metschnikowia</taxon>
    </lineage>
</organism>
<feature type="domain" description="DOP1-like C-terminal" evidence="1">
    <location>
        <begin position="646"/>
        <end position="1085"/>
    </location>
</feature>
<accession>A0A8H7GW82</accession>
<dbReference type="GO" id="GO:0005768">
    <property type="term" value="C:endosome"/>
    <property type="evidence" value="ECO:0007669"/>
    <property type="project" value="TreeGrafter"/>
</dbReference>
<dbReference type="InterPro" id="IPR040314">
    <property type="entry name" value="DOP1"/>
</dbReference>
<dbReference type="AlphaFoldDB" id="A0A8H7GW82"/>
<dbReference type="OrthoDB" id="297643at2759"/>
<reference evidence="2" key="1">
    <citation type="submission" date="2020-10" db="EMBL/GenBank/DDBJ databases">
        <title>The Whole-Genome Sequence of Metschnikowia persimmonesis, a Novel Endophytic Yeast Species Isolated from Medicinal Plant Diospyros kaki Thumb.</title>
        <authorList>
            <person name="Rahmat E."/>
            <person name="Kang Y."/>
        </authorList>
    </citation>
    <scope>NUCLEOTIDE SEQUENCE</scope>
    <source>
        <strain evidence="2">KIOM G15050</strain>
    </source>
</reference>
<dbReference type="GO" id="GO:0005829">
    <property type="term" value="C:cytosol"/>
    <property type="evidence" value="ECO:0007669"/>
    <property type="project" value="GOC"/>
</dbReference>
<dbReference type="PANTHER" id="PTHR14042">
    <property type="entry name" value="DOPEY-RELATED"/>
    <property type="match status" value="1"/>
</dbReference>